<name>A0A6A2VFP9_9BIFI</name>
<sequence length="1457" mass="158510">MAAMGIAVRYANPRVCRHMRLEGSRKRRHDWHRAMTIHPEYGGERAEPANASPLGGIVKTASSRRFVFCCFGGMMNRIRFVTITAVTVIIALMALIVAPNTAMAGIGSQGAGISGSGGPMPDNDALFLFDNKQYGSTPTQGWDESSIDYAYQSLVRSGVLSTWSGNKPKFYGSCRDAVSRAIADRSDGEAKQARVVGVALSLKNGSLYGTNPRDFRARFDTNWDRLAADGLGNDLIGWDGDWINRLRYQFNEQIATTGRTYPAGVQVICVAANELQPTAQYPLSITTQQQAPADMSVGDVAPVHDTIITNNGGSVVNEQLDAQIWLNYDGHPAGLHAARAIHKTMRLPNAGTTDSPQFAPSDFGWDGWQEGRYWFDVVVPGQGRMAATVNTEDRQASESFRVGSRAPGAPSKSVDEGVSADGMTNRTNIVTGTGRGGYRLGIVDTITPGDTSYRIGGYRVTDMTDGTDRTAEFTFDWNRDAHTVSAQWSAQSGMLPQDHALSFSFDVTVDTPGHGLIRDTAAVYWNDEPACSTEDRQFPTWRPQPDTVWALRGEDGAWDAVIDPEHGNAVGAAGRSLLDGDAVAVATNAVIAAHLIEPPQRLELTAGWSQADYLFDPDGEAAIRVYAADTTHERASGVFDIARTGKDVTGEFTIRIDNGTATAVASQAYLASVQGLGVHRQLTLLVPGRINLAHGKGAIQARKDYRVEDGHAVQLCSNSQGTAFSADGSHTVNDHRVDANKPSLCAYIPPANKQVLAHAEHGGNRASIDQAKVMPGQRVTYVLSSDITPEPGLGYRLEHVEVVDEYDQYLEPDEYSVIVRDKATDTVFGRQHYSVDWDRTNHRFRIVFTRATIDAMWNSTQTTPRLTVEFDGTVSEHAPANRLMANQWTLGLNNSVTPSNRVVIEPPRIVPEKTVTQAQASIVVDGRTALLGDTVYYRVTLDASDVESSAYTIQRLGVIDDYDERYLALDTDRISITDERGNDCTKAFNIQDAGGVLYAFFKTVDTVDRTTGKVIAARQPDDLKAYASASLDPHTDPAIDQQVLGKRYELVLPMTVTAVGDGITVRNSATQVTGAIRTDTRTVVTALQPVNPMKDVSIAMQGDSMDGADLPLHTTFLYRLDSSDLPSERAYEVGAWNIRDDYDELHDVYLGQWAAVARHDMVINGKAIASGDIIERHMDGELSGASQTDAPRGGDTESEPLFDVTEQSGVILITLTDQGRRVFGGRDRAAGWTIFIQMQRVLPGELIVNEFTETINGVERMSNEVWTRTIHEHGAIELVKFDEASGEQEGDRDTAEQALDIMQEETTLVFRIRNVGDVPVTGLRLNDTVTIGNAAVAAWRYPEHWDDLVLEPGQSVDVTGVLSGVDGAHADHATVTAATVVTCPMVDDNPFDDQPAVRQEGVCRGDTVSSGDYWHGRRIALAKTGAWFIPTAILGSVAVAAATGMLVLLTVLRRRRG</sequence>
<accession>A0A6A2VFP9</accession>
<dbReference type="Pfam" id="PF16364">
    <property type="entry name" value="Antigen_C"/>
    <property type="match status" value="1"/>
</dbReference>
<feature type="region of interest" description="Disordered" evidence="1">
    <location>
        <begin position="391"/>
        <end position="430"/>
    </location>
</feature>
<dbReference type="Gene3D" id="2.60.40.740">
    <property type="match status" value="3"/>
</dbReference>
<evidence type="ECO:0000313" key="5">
    <source>
        <dbReference type="EMBL" id="KAB8299559.1"/>
    </source>
</evidence>
<feature type="domain" description="Adhesin isopeptide-forming adherence" evidence="4">
    <location>
        <begin position="763"/>
        <end position="903"/>
    </location>
</feature>
<evidence type="ECO:0000259" key="4">
    <source>
        <dbReference type="Pfam" id="PF17998"/>
    </source>
</evidence>
<feature type="transmembrane region" description="Helical" evidence="2">
    <location>
        <begin position="80"/>
        <end position="98"/>
    </location>
</feature>
<feature type="domain" description="Adhesin isopeptide-forming adherence" evidence="4">
    <location>
        <begin position="911"/>
        <end position="1086"/>
    </location>
</feature>
<gene>
    <name evidence="5" type="ORF">DSM100238_0593</name>
</gene>
<keyword evidence="2" id="KW-0812">Transmembrane</keyword>
<evidence type="ECO:0000256" key="2">
    <source>
        <dbReference type="SAM" id="Phobius"/>
    </source>
</evidence>
<reference evidence="5 6" key="1">
    <citation type="submission" date="2019-09" db="EMBL/GenBank/DDBJ databases">
        <title>Characterization of the phylogenetic diversity of two novel species belonging to the genus Bifidobacterium: Bifidobacterium cebidarum sp. nov. and Bifidobacterium leontopitheci sp. nov.</title>
        <authorList>
            <person name="Lugli G.A."/>
            <person name="Duranti S."/>
            <person name="Milani C."/>
            <person name="Turroni F."/>
            <person name="Ventura M."/>
        </authorList>
    </citation>
    <scope>NUCLEOTIDE SEQUENCE [LARGE SCALE GENOMIC DNA]</scope>
    <source>
        <strain evidence="5 6">DSM 100238</strain>
    </source>
</reference>
<dbReference type="Pfam" id="PF17998">
    <property type="entry name" value="AgI_II_C2"/>
    <property type="match status" value="2"/>
</dbReference>
<keyword evidence="2" id="KW-0472">Membrane</keyword>
<proteinExistence type="predicted"/>
<dbReference type="EMBL" id="WBSO01000003">
    <property type="protein sequence ID" value="KAB8299559.1"/>
    <property type="molecule type" value="Genomic_DNA"/>
</dbReference>
<dbReference type="NCBIfam" id="TIGR04228">
    <property type="entry name" value="isopep_sspB_C2"/>
    <property type="match status" value="1"/>
</dbReference>
<feature type="domain" description="Cell surface antigen C-terminal" evidence="3">
    <location>
        <begin position="1091"/>
        <end position="1269"/>
    </location>
</feature>
<evidence type="ECO:0000256" key="1">
    <source>
        <dbReference type="SAM" id="MobiDB-lite"/>
    </source>
</evidence>
<protein>
    <submittedName>
        <fullName evidence="5">Adhesin isopeptide-forming adherence domain-containing protein</fullName>
    </submittedName>
</protein>
<organism evidence="5 6">
    <name type="scientific">Bifidobacterium apri</name>
    <dbReference type="NCBI Taxonomy" id="1769423"/>
    <lineage>
        <taxon>Bacteria</taxon>
        <taxon>Bacillati</taxon>
        <taxon>Actinomycetota</taxon>
        <taxon>Actinomycetes</taxon>
        <taxon>Bifidobacteriales</taxon>
        <taxon>Bifidobacteriaceae</taxon>
        <taxon>Bifidobacterium</taxon>
    </lineage>
</organism>
<evidence type="ECO:0000313" key="6">
    <source>
        <dbReference type="Proteomes" id="UP000440041"/>
    </source>
</evidence>
<evidence type="ECO:0000259" key="3">
    <source>
        <dbReference type="Pfam" id="PF16364"/>
    </source>
</evidence>
<feature type="transmembrane region" description="Helical" evidence="2">
    <location>
        <begin position="1427"/>
        <end position="1452"/>
    </location>
</feature>
<dbReference type="Proteomes" id="UP000440041">
    <property type="component" value="Unassembled WGS sequence"/>
</dbReference>
<dbReference type="InterPro" id="IPR026345">
    <property type="entry name" value="Adh_isopep-form_adh_dom"/>
</dbReference>
<keyword evidence="2" id="KW-1133">Transmembrane helix</keyword>
<keyword evidence="6" id="KW-1185">Reference proteome</keyword>
<comment type="caution">
    <text evidence="5">The sequence shown here is derived from an EMBL/GenBank/DDBJ whole genome shotgun (WGS) entry which is preliminary data.</text>
</comment>
<dbReference type="InterPro" id="IPR032300">
    <property type="entry name" value="Antigen_C"/>
</dbReference>